<sequence length="426" mass="48566">MEIPQVAVYRTFCCIWILYVTCVKSESLDETLTKRFLDGYRHTSVRPSESVNVSFGMAVNSIDELNERNEVIEINAYLRMKWTDNYFSWNTSYYVNVIDIAVTPESIWTPDIQLYETVGVDAYYTHKTLVKVDSKGSVLWVPHMTLKTKCAMNFRRFPYDTQTCQLKFGSWIYTMKQLDLQPSDELKDLNSFKQPRGWVLTKFNHKRIIQKYGCCEDAYVDIVYELQVSRRSSFFTCALVVPIVFAAMILPFLFLIPPHFVSRLIVAIGLITFEGIGIIAVQNKLSFEHNEIPLIVTFMSITIVLSVFNIVLSIFALSVWTYGLFGKQPPNTGRLSWCIPSIVPYASYTFEEDHTVSMQNLPNAIHTEGSQSESPGTTGTAAQKDASAMDSMISGWRRVVLVVDRIMFLLYSIIFVVLSVALCADV</sequence>
<evidence type="ECO:0000256" key="4">
    <source>
        <dbReference type="ARBA" id="ARBA00023136"/>
    </source>
</evidence>
<dbReference type="PRINTS" id="PR00252">
    <property type="entry name" value="NRIONCHANNEL"/>
</dbReference>
<evidence type="ECO:0000259" key="6">
    <source>
        <dbReference type="Pfam" id="PF02931"/>
    </source>
</evidence>
<gene>
    <name evidence="7" type="ORF">OFUS_LOCUS25132</name>
</gene>
<keyword evidence="2 5" id="KW-0812">Transmembrane</keyword>
<dbReference type="GO" id="GO:0005230">
    <property type="term" value="F:extracellular ligand-gated monoatomic ion channel activity"/>
    <property type="evidence" value="ECO:0007669"/>
    <property type="project" value="InterPro"/>
</dbReference>
<feature type="transmembrane region" description="Helical" evidence="5">
    <location>
        <begin position="406"/>
        <end position="424"/>
    </location>
</feature>
<dbReference type="GO" id="GO:0016020">
    <property type="term" value="C:membrane"/>
    <property type="evidence" value="ECO:0007669"/>
    <property type="project" value="UniProtKB-SubCell"/>
</dbReference>
<dbReference type="Pfam" id="PF02931">
    <property type="entry name" value="Neur_chan_LBD"/>
    <property type="match status" value="1"/>
</dbReference>
<dbReference type="InterPro" id="IPR038050">
    <property type="entry name" value="Neuro_actylchol_rec"/>
</dbReference>
<protein>
    <recommendedName>
        <fullName evidence="6">Neurotransmitter-gated ion-channel ligand-binding domain-containing protein</fullName>
    </recommendedName>
</protein>
<dbReference type="EMBL" id="CAIIXF020000012">
    <property type="protein sequence ID" value="CAH1801331.1"/>
    <property type="molecule type" value="Genomic_DNA"/>
</dbReference>
<dbReference type="InterPro" id="IPR006201">
    <property type="entry name" value="Neur_channel"/>
</dbReference>
<dbReference type="SUPFAM" id="SSF63712">
    <property type="entry name" value="Nicotinic receptor ligand binding domain-like"/>
    <property type="match status" value="1"/>
</dbReference>
<feature type="domain" description="Neurotransmitter-gated ion-channel ligand-binding" evidence="6">
    <location>
        <begin position="30"/>
        <end position="231"/>
    </location>
</feature>
<keyword evidence="5" id="KW-0406">Ion transport</keyword>
<proteinExistence type="inferred from homology"/>
<comment type="similarity">
    <text evidence="5">Belongs to the ligand-gated ion channel (TC 1.A.9) family.</text>
</comment>
<feature type="transmembrane region" description="Helical" evidence="5">
    <location>
        <begin position="260"/>
        <end position="281"/>
    </location>
</feature>
<name>A0A8S4Q7C0_OWEFU</name>
<dbReference type="PANTHER" id="PTHR18945">
    <property type="entry name" value="NEUROTRANSMITTER GATED ION CHANNEL"/>
    <property type="match status" value="1"/>
</dbReference>
<comment type="subcellular location">
    <subcellularLocation>
        <location evidence="1">Membrane</location>
        <topology evidence="1">Multi-pass membrane protein</topology>
    </subcellularLocation>
</comment>
<keyword evidence="8" id="KW-1185">Reference proteome</keyword>
<evidence type="ECO:0000313" key="8">
    <source>
        <dbReference type="Proteomes" id="UP000749559"/>
    </source>
</evidence>
<reference evidence="7" key="1">
    <citation type="submission" date="2022-03" db="EMBL/GenBank/DDBJ databases">
        <authorList>
            <person name="Martin C."/>
        </authorList>
    </citation>
    <scope>NUCLEOTIDE SEQUENCE</scope>
</reference>
<evidence type="ECO:0000256" key="5">
    <source>
        <dbReference type="RuleBase" id="RU000687"/>
    </source>
</evidence>
<evidence type="ECO:0000256" key="3">
    <source>
        <dbReference type="ARBA" id="ARBA00022989"/>
    </source>
</evidence>
<keyword evidence="3 5" id="KW-1133">Transmembrane helix</keyword>
<dbReference type="SUPFAM" id="SSF90112">
    <property type="entry name" value="Neurotransmitter-gated ion-channel transmembrane pore"/>
    <property type="match status" value="1"/>
</dbReference>
<dbReference type="Gene3D" id="1.20.58.390">
    <property type="entry name" value="Neurotransmitter-gated ion-channel transmembrane domain"/>
    <property type="match status" value="1"/>
</dbReference>
<organism evidence="7 8">
    <name type="scientific">Owenia fusiformis</name>
    <name type="common">Polychaete worm</name>
    <dbReference type="NCBI Taxonomy" id="6347"/>
    <lineage>
        <taxon>Eukaryota</taxon>
        <taxon>Metazoa</taxon>
        <taxon>Spiralia</taxon>
        <taxon>Lophotrochozoa</taxon>
        <taxon>Annelida</taxon>
        <taxon>Polychaeta</taxon>
        <taxon>Sedentaria</taxon>
        <taxon>Canalipalpata</taxon>
        <taxon>Sabellida</taxon>
        <taxon>Oweniida</taxon>
        <taxon>Oweniidae</taxon>
        <taxon>Owenia</taxon>
    </lineage>
</organism>
<comment type="caution">
    <text evidence="7">The sequence shown here is derived from an EMBL/GenBank/DDBJ whole genome shotgun (WGS) entry which is preliminary data.</text>
</comment>
<accession>A0A8S4Q7C0</accession>
<keyword evidence="5" id="KW-0813">Transport</keyword>
<dbReference type="FunFam" id="2.70.170.10:FF:000028">
    <property type="entry name" value="AcetylCholine Receptor"/>
    <property type="match status" value="1"/>
</dbReference>
<keyword evidence="4 5" id="KW-0472">Membrane</keyword>
<evidence type="ECO:0000256" key="1">
    <source>
        <dbReference type="ARBA" id="ARBA00004141"/>
    </source>
</evidence>
<keyword evidence="5" id="KW-0407">Ion channel</keyword>
<dbReference type="PROSITE" id="PS00236">
    <property type="entry name" value="NEUROTR_ION_CHANNEL"/>
    <property type="match status" value="1"/>
</dbReference>
<dbReference type="InterPro" id="IPR006202">
    <property type="entry name" value="Neur_chan_lig-bd"/>
</dbReference>
<dbReference type="Proteomes" id="UP000749559">
    <property type="component" value="Unassembled WGS sequence"/>
</dbReference>
<dbReference type="InterPro" id="IPR036719">
    <property type="entry name" value="Neuro-gated_channel_TM_sf"/>
</dbReference>
<dbReference type="AlphaFoldDB" id="A0A8S4Q7C0"/>
<dbReference type="Gene3D" id="2.70.170.10">
    <property type="entry name" value="Neurotransmitter-gated ion-channel ligand-binding domain"/>
    <property type="match status" value="1"/>
</dbReference>
<evidence type="ECO:0000313" key="7">
    <source>
        <dbReference type="EMBL" id="CAH1801331.1"/>
    </source>
</evidence>
<feature type="transmembrane region" description="Helical" evidence="5">
    <location>
        <begin position="293"/>
        <end position="320"/>
    </location>
</feature>
<evidence type="ECO:0000256" key="2">
    <source>
        <dbReference type="ARBA" id="ARBA00022692"/>
    </source>
</evidence>
<dbReference type="CDD" id="cd18997">
    <property type="entry name" value="LGIC_ECD_nAChR"/>
    <property type="match status" value="1"/>
</dbReference>
<feature type="transmembrane region" description="Helical" evidence="5">
    <location>
        <begin position="234"/>
        <end position="254"/>
    </location>
</feature>
<dbReference type="GO" id="GO:0004888">
    <property type="term" value="F:transmembrane signaling receptor activity"/>
    <property type="evidence" value="ECO:0007669"/>
    <property type="project" value="InterPro"/>
</dbReference>
<dbReference type="InterPro" id="IPR018000">
    <property type="entry name" value="Neurotransmitter_ion_chnl_CS"/>
</dbReference>
<dbReference type="InterPro" id="IPR036734">
    <property type="entry name" value="Neur_chan_lig-bd_sf"/>
</dbReference>
<dbReference type="OrthoDB" id="5975154at2759"/>